<proteinExistence type="inferred from homology"/>
<dbReference type="PANTHER" id="PTHR46268">
    <property type="entry name" value="STRESS RESPONSE PROTEIN NHAX"/>
    <property type="match status" value="1"/>
</dbReference>
<comment type="similarity">
    <text evidence="1">Belongs to the universal stress protein A family.</text>
</comment>
<sequence length="297" mass="30122">MDGFPEKVLLATDGSAGAALALRAAADLCAGAGSELHVVHVLRTFEPVPSLEGGPAADAPPRTREARELLSGEVAAAASAVGGEVEGHLREGRPEEEICALARELGAGLIVVGRRGLGTVERLVTGSVSEGVVGLAPCPVLVVKGGREAWPPSRVVVGDDTSEEARRAGELAADIAPLLGATLQLVRAFPVIVGVSGAARLAEDAAAPLRVALGRHEVSLLARARALEGRLGYRPRVSVREGEAASVLLAVAREGGEGPALVAVGRRGLGGLDRLRLGSVSTRVLRAAPGPVLVCPG</sequence>
<reference evidence="3 4" key="1">
    <citation type="submission" date="2006-06" db="EMBL/GenBank/DDBJ databases">
        <title>Complete sequence of Rubrobacter xylanophilus DSM 9941.</title>
        <authorList>
            <consortium name="US DOE Joint Genome Institute"/>
            <person name="Copeland A."/>
            <person name="Lucas S."/>
            <person name="Lapidus A."/>
            <person name="Barry K."/>
            <person name="Detter J.C."/>
            <person name="Glavina del Rio T."/>
            <person name="Hammon N."/>
            <person name="Israni S."/>
            <person name="Dalin E."/>
            <person name="Tice H."/>
            <person name="Pitluck S."/>
            <person name="Munk A.C."/>
            <person name="Brettin T."/>
            <person name="Bruce D."/>
            <person name="Han C."/>
            <person name="Tapia R."/>
            <person name="Gilna P."/>
            <person name="Schmutz J."/>
            <person name="Larimer F."/>
            <person name="Land M."/>
            <person name="Hauser L."/>
            <person name="Kyrpides N."/>
            <person name="Lykidis A."/>
            <person name="da Costa M.S."/>
            <person name="Rainey F.A."/>
            <person name="Empadinhas N."/>
            <person name="Jolivet E."/>
            <person name="Battista J.R."/>
            <person name="Richardson P."/>
        </authorList>
    </citation>
    <scope>NUCLEOTIDE SEQUENCE [LARGE SCALE GENOMIC DNA]</scope>
    <source>
        <strain evidence="4">DSM 9941 / NBRC 16129 / PRD-1</strain>
    </source>
</reference>
<dbReference type="CDD" id="cd00293">
    <property type="entry name" value="USP-like"/>
    <property type="match status" value="2"/>
</dbReference>
<feature type="domain" description="UspA" evidence="2">
    <location>
        <begin position="6"/>
        <end position="144"/>
    </location>
</feature>
<dbReference type="PRINTS" id="PR01438">
    <property type="entry name" value="UNVRSLSTRESS"/>
</dbReference>
<dbReference type="OrthoDB" id="6368426at2"/>
<organism evidence="3 4">
    <name type="scientific">Rubrobacter xylanophilus (strain DSM 9941 / JCM 11954 / NBRC 16129 / PRD-1)</name>
    <dbReference type="NCBI Taxonomy" id="266117"/>
    <lineage>
        <taxon>Bacteria</taxon>
        <taxon>Bacillati</taxon>
        <taxon>Actinomycetota</taxon>
        <taxon>Rubrobacteria</taxon>
        <taxon>Rubrobacterales</taxon>
        <taxon>Rubrobacteraceae</taxon>
        <taxon>Rubrobacter</taxon>
    </lineage>
</organism>
<feature type="domain" description="UspA" evidence="2">
    <location>
        <begin position="154"/>
        <end position="296"/>
    </location>
</feature>
<dbReference type="RefSeq" id="WP_011566053.1">
    <property type="nucleotide sequence ID" value="NC_008148.1"/>
</dbReference>
<protein>
    <submittedName>
        <fullName evidence="3">UspA</fullName>
    </submittedName>
</protein>
<name>Q1ARD0_RUBXD</name>
<dbReference type="InterPro" id="IPR006016">
    <property type="entry name" value="UspA"/>
</dbReference>
<dbReference type="KEGG" id="rxy:Rxyl_3141"/>
<dbReference type="STRING" id="266117.Rxyl_3141"/>
<dbReference type="PANTHER" id="PTHR46268:SF6">
    <property type="entry name" value="UNIVERSAL STRESS PROTEIN UP12"/>
    <property type="match status" value="1"/>
</dbReference>
<gene>
    <name evidence="3" type="ordered locus">Rxyl_3141</name>
</gene>
<evidence type="ECO:0000313" key="4">
    <source>
        <dbReference type="Proteomes" id="UP000006637"/>
    </source>
</evidence>
<keyword evidence="4" id="KW-1185">Reference proteome</keyword>
<dbReference type="HOGENOM" id="CLU_049301_2_1_11"/>
<dbReference type="Pfam" id="PF00582">
    <property type="entry name" value="Usp"/>
    <property type="match status" value="2"/>
</dbReference>
<evidence type="ECO:0000313" key="3">
    <source>
        <dbReference type="EMBL" id="ABG06048.1"/>
    </source>
</evidence>
<dbReference type="eggNOG" id="COG0589">
    <property type="taxonomic scope" value="Bacteria"/>
</dbReference>
<evidence type="ECO:0000256" key="1">
    <source>
        <dbReference type="ARBA" id="ARBA00008791"/>
    </source>
</evidence>
<accession>Q1ARD0</accession>
<dbReference type="AlphaFoldDB" id="Q1ARD0"/>
<dbReference type="Proteomes" id="UP000006637">
    <property type="component" value="Chromosome"/>
</dbReference>
<dbReference type="SUPFAM" id="SSF52402">
    <property type="entry name" value="Adenine nucleotide alpha hydrolases-like"/>
    <property type="match status" value="2"/>
</dbReference>
<dbReference type="Gene3D" id="3.40.50.12370">
    <property type="match status" value="2"/>
</dbReference>
<dbReference type="InterPro" id="IPR006015">
    <property type="entry name" value="Universal_stress_UspA"/>
</dbReference>
<evidence type="ECO:0000259" key="2">
    <source>
        <dbReference type="Pfam" id="PF00582"/>
    </source>
</evidence>
<dbReference type="EMBL" id="CP000386">
    <property type="protein sequence ID" value="ABG06048.1"/>
    <property type="molecule type" value="Genomic_DNA"/>
</dbReference>
<dbReference type="PhylomeDB" id="Q1ARD0"/>